<keyword evidence="9 13" id="KW-0472">Membrane</keyword>
<organism evidence="17 18">
    <name type="scientific">Clytia hemisphaerica</name>
    <dbReference type="NCBI Taxonomy" id="252671"/>
    <lineage>
        <taxon>Eukaryota</taxon>
        <taxon>Metazoa</taxon>
        <taxon>Cnidaria</taxon>
        <taxon>Hydrozoa</taxon>
        <taxon>Hydroidolina</taxon>
        <taxon>Leptothecata</taxon>
        <taxon>Obeliida</taxon>
        <taxon>Clytiidae</taxon>
        <taxon>Clytia</taxon>
    </lineage>
</organism>
<feature type="repeat" description="FG-GAP" evidence="12">
    <location>
        <begin position="350"/>
        <end position="406"/>
    </location>
</feature>
<evidence type="ECO:0008006" key="19">
    <source>
        <dbReference type="Google" id="ProtNLM"/>
    </source>
</evidence>
<dbReference type="PANTHER" id="PTHR23220">
    <property type="entry name" value="INTEGRIN ALPHA"/>
    <property type="match status" value="1"/>
</dbReference>
<feature type="repeat" description="FG-GAP" evidence="12">
    <location>
        <begin position="33"/>
        <end position="87"/>
    </location>
</feature>
<protein>
    <recommendedName>
        <fullName evidence="19">Integrin alpha-2 domain-containing protein</fullName>
    </recommendedName>
</protein>
<dbReference type="GO" id="GO:0033627">
    <property type="term" value="P:cell adhesion mediated by integrin"/>
    <property type="evidence" value="ECO:0007669"/>
    <property type="project" value="TreeGrafter"/>
</dbReference>
<comment type="similarity">
    <text evidence="2 13">Belongs to the integrin alpha chain family.</text>
</comment>
<dbReference type="GO" id="GO:0098609">
    <property type="term" value="P:cell-cell adhesion"/>
    <property type="evidence" value="ECO:0007669"/>
    <property type="project" value="TreeGrafter"/>
</dbReference>
<dbReference type="Pfam" id="PF20805">
    <property type="entry name" value="Integrin_A_Ig_2"/>
    <property type="match status" value="1"/>
</dbReference>
<evidence type="ECO:0000256" key="13">
    <source>
        <dbReference type="RuleBase" id="RU003762"/>
    </source>
</evidence>
<dbReference type="InterPro" id="IPR000413">
    <property type="entry name" value="Integrin_alpha"/>
</dbReference>
<evidence type="ECO:0000313" key="18">
    <source>
        <dbReference type="Proteomes" id="UP000594262"/>
    </source>
</evidence>
<evidence type="ECO:0000259" key="14">
    <source>
        <dbReference type="Pfam" id="PF08441"/>
    </source>
</evidence>
<dbReference type="PANTHER" id="PTHR23220:SF122">
    <property type="entry name" value="INTEGRIN ALPHA-PS1"/>
    <property type="match status" value="1"/>
</dbReference>
<dbReference type="InterPro" id="IPR018184">
    <property type="entry name" value="Integrin_alpha_C_CS"/>
</dbReference>
<dbReference type="SUPFAM" id="SSF69179">
    <property type="entry name" value="Integrin domains"/>
    <property type="match status" value="3"/>
</dbReference>
<feature type="repeat" description="FG-GAP" evidence="12">
    <location>
        <begin position="288"/>
        <end position="348"/>
    </location>
</feature>
<evidence type="ECO:0000256" key="9">
    <source>
        <dbReference type="ARBA" id="ARBA00023136"/>
    </source>
</evidence>
<evidence type="ECO:0000256" key="4">
    <source>
        <dbReference type="ARBA" id="ARBA00022729"/>
    </source>
</evidence>
<keyword evidence="3 13" id="KW-0812">Transmembrane</keyword>
<accession>A0A7M5XG74</accession>
<dbReference type="InterPro" id="IPR013649">
    <property type="entry name" value="Integrin_alpha_Ig-like_1"/>
</dbReference>
<feature type="domain" description="Integrin alpha first immunoglubulin-like" evidence="14">
    <location>
        <begin position="470"/>
        <end position="596"/>
    </location>
</feature>
<keyword evidence="6 13" id="KW-0130">Cell adhesion</keyword>
<dbReference type="SUPFAM" id="SSF69318">
    <property type="entry name" value="Integrin alpha N-terminal domain"/>
    <property type="match status" value="1"/>
</dbReference>
<dbReference type="Gene3D" id="1.20.5.930">
    <property type="entry name" value="Bicelle-embedded integrin alpha(iib) transmembrane segment"/>
    <property type="match status" value="1"/>
</dbReference>
<dbReference type="InterPro" id="IPR048285">
    <property type="entry name" value="Integrin_alpha_Ig-like_2"/>
</dbReference>
<dbReference type="InterPro" id="IPR032695">
    <property type="entry name" value="Integrin_dom_sf"/>
</dbReference>
<feature type="signal peptide" evidence="13">
    <location>
        <begin position="1"/>
        <end position="27"/>
    </location>
</feature>
<sequence>MAAEERMGSLISLALLLIILNVDFIKCFNIDLNSGFIFSNNKPGSFFGYSIAINRELNSVIVGAPKGNEYKKGEVITQNEEWGSVYNCPVSEGSSNCELLNKVDDITQSAVNNPAGKRNQWMGASVYSDHKNVLSCAPRYTTKNSINQAVYLTGKCDFFNAINPSKIFDYEFKPCETIASRLTEFEMCGTGLSSAITSTRDSTEVFAGVPAAVLGTGKIAISKSGGRQTQFTPGTDTDFSDYMGYAITTGKFKKDGGIVIVGGAPRGDELKGKVLMYDSASPDFAMFSSQIRSPSQQAGSYFGASLGAADINGDGFADLIVGAPQYANTKPNQGAVYVYLNNQEGGLVYTNQEFVGTHEDGFFGYSIGSVGDLNGDAMQDIAVGAPWAGDKGIVYLYYGTKSKDTPLILKQTITPSDIKGGAAFDGFGFSFADFFPYPQKEEDTNNLDDEAYNDLAIGSFKSGNVVVLRSRPVITIVGELLIDKDTKIDLLDLSAETICQNNGESFKCIKNVKTCFNIPAASENQNVKYTVELDAQNEIKRGFLLDSNGARASTLTKTLTGVGSTEKCSAPFNIFLKNNTKDILRAFAVSLKWEYEEIVCPDKKICPIANKMLELSTTAVFPYVKGCSSDGNDECNCDLKVEMTGVIPGGGKDIALGITKKVTVVVEITNEGENAFINKLEVIYPQSQVSPTKVQIENFPGTVEWLPNVSGDSDVKTVGVVLSSPIKQNGIEKVSIDFSVLNVGKGSNVDFKATAITRSKEMKPADNVDTLSIPVTLSANLTVSGSVTPENIKWTKEVSSTSVVGPTIIHTFYFQNMGPSAAEKSEVLIKVPEKMGGEYILNIMKVTLTPGIGYTDNIGRCEDTKLNPLNLDLTKRNKTLKRRRREVELSTTVDCGDETQCMVIKCHLNMLKKSQNAVVKIESTLVEATFDKLKESRQVIAFAKFSSDYVKRPGGAEPDQVNVPLNVNSPYLKVEKQGEPIAWWIILLCILGAVLIIGLIVFILYKKGFFKRKKHGEEEEEELRKGDPDDDY</sequence>
<evidence type="ECO:0000256" key="6">
    <source>
        <dbReference type="ARBA" id="ARBA00022889"/>
    </source>
</evidence>
<dbReference type="Gene3D" id="2.60.40.1510">
    <property type="entry name" value="ntegrin, alpha v. Chain A, domain 3"/>
    <property type="match status" value="1"/>
</dbReference>
<dbReference type="InterPro" id="IPR013519">
    <property type="entry name" value="Int_alpha_beta-p"/>
</dbReference>
<evidence type="ECO:0000256" key="1">
    <source>
        <dbReference type="ARBA" id="ARBA00004479"/>
    </source>
</evidence>
<keyword evidence="8 13" id="KW-0401">Integrin</keyword>
<dbReference type="GeneID" id="136824821"/>
<keyword evidence="18" id="KW-1185">Reference proteome</keyword>
<proteinExistence type="inferred from homology"/>
<dbReference type="InterPro" id="IPR028994">
    <property type="entry name" value="Integrin_alpha_N"/>
</dbReference>
<feature type="transmembrane region" description="Helical" evidence="13">
    <location>
        <begin position="981"/>
        <end position="1005"/>
    </location>
</feature>
<dbReference type="GO" id="GO:0005178">
    <property type="term" value="F:integrin binding"/>
    <property type="evidence" value="ECO:0007669"/>
    <property type="project" value="TreeGrafter"/>
</dbReference>
<dbReference type="InterPro" id="IPR013517">
    <property type="entry name" value="FG-GAP"/>
</dbReference>
<keyword evidence="4 13" id="KW-0732">Signal</keyword>
<dbReference type="SMART" id="SM00191">
    <property type="entry name" value="Int_alpha"/>
    <property type="match status" value="4"/>
</dbReference>
<dbReference type="GO" id="GO:0007160">
    <property type="term" value="P:cell-matrix adhesion"/>
    <property type="evidence" value="ECO:0007669"/>
    <property type="project" value="TreeGrafter"/>
</dbReference>
<evidence type="ECO:0000256" key="8">
    <source>
        <dbReference type="ARBA" id="ARBA00023037"/>
    </source>
</evidence>
<dbReference type="PRINTS" id="PR01185">
    <property type="entry name" value="INTEGRINA"/>
</dbReference>
<dbReference type="GO" id="GO:0007229">
    <property type="term" value="P:integrin-mediated signaling pathway"/>
    <property type="evidence" value="ECO:0007669"/>
    <property type="project" value="UniProtKB-KW"/>
</dbReference>
<dbReference type="EnsemblMetazoa" id="CLYHEMT022986.2">
    <property type="protein sequence ID" value="CLYHEMP022986.2"/>
    <property type="gene ID" value="CLYHEMG022986"/>
</dbReference>
<evidence type="ECO:0000256" key="5">
    <source>
        <dbReference type="ARBA" id="ARBA00022737"/>
    </source>
</evidence>
<dbReference type="Gene3D" id="2.60.40.1530">
    <property type="entry name" value="ntegrin, alpha v. Chain A, domain 4"/>
    <property type="match status" value="1"/>
</dbReference>
<dbReference type="PROSITE" id="PS00242">
    <property type="entry name" value="INTEGRIN_ALPHA"/>
    <property type="match status" value="1"/>
</dbReference>
<keyword evidence="5" id="KW-0677">Repeat</keyword>
<evidence type="ECO:0000259" key="16">
    <source>
        <dbReference type="Pfam" id="PF20806"/>
    </source>
</evidence>
<evidence type="ECO:0000256" key="7">
    <source>
        <dbReference type="ARBA" id="ARBA00022989"/>
    </source>
</evidence>
<dbReference type="GO" id="GO:0008305">
    <property type="term" value="C:integrin complex"/>
    <property type="evidence" value="ECO:0007669"/>
    <property type="project" value="InterPro"/>
</dbReference>
<name>A0A7M5XG74_9CNID</name>
<dbReference type="Gene3D" id="2.130.10.130">
    <property type="entry name" value="Integrin alpha, N-terminal"/>
    <property type="match status" value="1"/>
</dbReference>
<evidence type="ECO:0000313" key="17">
    <source>
        <dbReference type="EnsemblMetazoa" id="CLYHEMP022986.1"/>
    </source>
</evidence>
<dbReference type="Pfam" id="PF08441">
    <property type="entry name" value="Integrin_A_Ig_1"/>
    <property type="match status" value="1"/>
</dbReference>
<dbReference type="AlphaFoldDB" id="A0A7M5XG74"/>
<dbReference type="GO" id="GO:0009897">
    <property type="term" value="C:external side of plasma membrane"/>
    <property type="evidence" value="ECO:0007669"/>
    <property type="project" value="TreeGrafter"/>
</dbReference>
<dbReference type="Gene3D" id="2.60.40.1460">
    <property type="entry name" value="Integrin domains. Chain A, domain 2"/>
    <property type="match status" value="1"/>
</dbReference>
<dbReference type="InterPro" id="IPR048286">
    <property type="entry name" value="Integrin_alpha_Ig-like_3"/>
</dbReference>
<evidence type="ECO:0000259" key="15">
    <source>
        <dbReference type="Pfam" id="PF20805"/>
    </source>
</evidence>
<dbReference type="Proteomes" id="UP000594262">
    <property type="component" value="Unplaced"/>
</dbReference>
<evidence type="ECO:0000256" key="3">
    <source>
        <dbReference type="ARBA" id="ARBA00022692"/>
    </source>
</evidence>
<keyword evidence="7 13" id="KW-1133">Transmembrane helix</keyword>
<evidence type="ECO:0000256" key="12">
    <source>
        <dbReference type="PROSITE-ProRule" id="PRU00803"/>
    </source>
</evidence>
<dbReference type="RefSeq" id="XP_066936895.1">
    <property type="nucleotide sequence ID" value="XM_067080794.1"/>
</dbReference>
<comment type="subcellular location">
    <subcellularLocation>
        <location evidence="1 13">Membrane</location>
        <topology evidence="1 13">Single-pass type I membrane protein</topology>
    </subcellularLocation>
</comment>
<keyword evidence="10 13" id="KW-0675">Receptor</keyword>
<feature type="domain" description="Integrin alpha second immunoglobulin-like" evidence="15">
    <location>
        <begin position="632"/>
        <end position="775"/>
    </location>
</feature>
<dbReference type="Pfam" id="PF20806">
    <property type="entry name" value="Integrin_A_Ig_3"/>
    <property type="match status" value="1"/>
</dbReference>
<evidence type="ECO:0000256" key="10">
    <source>
        <dbReference type="ARBA" id="ARBA00023170"/>
    </source>
</evidence>
<dbReference type="Pfam" id="PF01839">
    <property type="entry name" value="FG-GAP"/>
    <property type="match status" value="2"/>
</dbReference>
<feature type="chain" id="PRO_5033948886" description="Integrin alpha-2 domain-containing protein" evidence="13">
    <location>
        <begin position="28"/>
        <end position="1032"/>
    </location>
</feature>
<reference evidence="17" key="1">
    <citation type="submission" date="2021-01" db="UniProtKB">
        <authorList>
            <consortium name="EnsemblMetazoa"/>
        </authorList>
    </citation>
    <scope>IDENTIFICATION</scope>
</reference>
<evidence type="ECO:0000256" key="2">
    <source>
        <dbReference type="ARBA" id="ARBA00008054"/>
    </source>
</evidence>
<keyword evidence="11" id="KW-0325">Glycoprotein</keyword>
<dbReference type="EnsemblMetazoa" id="CLYHEMT022986.1">
    <property type="protein sequence ID" value="CLYHEMP022986.1"/>
    <property type="gene ID" value="CLYHEMG022986"/>
</dbReference>
<feature type="domain" description="Integrin alpha third immunoglobulin-like" evidence="16">
    <location>
        <begin position="782"/>
        <end position="933"/>
    </location>
</feature>
<dbReference type="OrthoDB" id="5573735at2759"/>
<dbReference type="PROSITE" id="PS51470">
    <property type="entry name" value="FG_GAP"/>
    <property type="match status" value="3"/>
</dbReference>
<evidence type="ECO:0000256" key="11">
    <source>
        <dbReference type="ARBA" id="ARBA00023180"/>
    </source>
</evidence>